<accession>A0ABR2KJE1</accession>
<dbReference type="EMBL" id="JAPFFF010000005">
    <property type="protein sequence ID" value="KAK8890105.1"/>
    <property type="molecule type" value="Genomic_DNA"/>
</dbReference>
<dbReference type="SUPFAM" id="SSF53474">
    <property type="entry name" value="alpha/beta-Hydrolases"/>
    <property type="match status" value="1"/>
</dbReference>
<sequence length="198" mass="22065">MKLFGLHGHLQNSKLFKGKIGGLLHQFKKIGVEIIFIDSPYVCPESTEDPPLRTWAQNNSIKEAEDSIIAAKEAHPEVCGFFCFSMGSMLALHLAAHAATHQDSPFSWIKLIVAVSAPYPKPDSPLLDSLPCKCEIPVLFVIGKSDEIALPDSQRKYLDSFPNATVFEHDGGHYVPGARQYVQTYVDFFTKCKEQIEE</sequence>
<dbReference type="Proteomes" id="UP001470230">
    <property type="component" value="Unassembled WGS sequence"/>
</dbReference>
<organism evidence="3 4">
    <name type="scientific">Tritrichomonas musculus</name>
    <dbReference type="NCBI Taxonomy" id="1915356"/>
    <lineage>
        <taxon>Eukaryota</taxon>
        <taxon>Metamonada</taxon>
        <taxon>Parabasalia</taxon>
        <taxon>Tritrichomonadida</taxon>
        <taxon>Tritrichomonadidae</taxon>
        <taxon>Tritrichomonas</taxon>
    </lineage>
</organism>
<keyword evidence="1" id="KW-0378">Hydrolase</keyword>
<evidence type="ECO:0000313" key="3">
    <source>
        <dbReference type="EMBL" id="KAK8890105.1"/>
    </source>
</evidence>
<dbReference type="PANTHER" id="PTHR48070:SF6">
    <property type="entry name" value="ESTERASE OVCA2"/>
    <property type="match status" value="1"/>
</dbReference>
<dbReference type="Gene3D" id="3.40.50.1820">
    <property type="entry name" value="alpha/beta hydrolase"/>
    <property type="match status" value="1"/>
</dbReference>
<comment type="caution">
    <text evidence="3">The sequence shown here is derived from an EMBL/GenBank/DDBJ whole genome shotgun (WGS) entry which is preliminary data.</text>
</comment>
<evidence type="ECO:0000313" key="4">
    <source>
        <dbReference type="Proteomes" id="UP001470230"/>
    </source>
</evidence>
<dbReference type="Pfam" id="PF03959">
    <property type="entry name" value="FSH1"/>
    <property type="match status" value="1"/>
</dbReference>
<name>A0ABR2KJE1_9EUKA</name>
<dbReference type="InterPro" id="IPR029058">
    <property type="entry name" value="AB_hydrolase_fold"/>
</dbReference>
<dbReference type="PANTHER" id="PTHR48070">
    <property type="entry name" value="ESTERASE OVCA2"/>
    <property type="match status" value="1"/>
</dbReference>
<gene>
    <name evidence="3" type="ORF">M9Y10_034865</name>
</gene>
<dbReference type="InterPro" id="IPR005645">
    <property type="entry name" value="FSH-like_dom"/>
</dbReference>
<evidence type="ECO:0000256" key="1">
    <source>
        <dbReference type="ARBA" id="ARBA00022801"/>
    </source>
</evidence>
<protein>
    <recommendedName>
        <fullName evidence="2">Serine hydrolase domain-containing protein</fullName>
    </recommendedName>
</protein>
<reference evidence="3 4" key="1">
    <citation type="submission" date="2024-04" db="EMBL/GenBank/DDBJ databases">
        <title>Tritrichomonas musculus Genome.</title>
        <authorList>
            <person name="Alves-Ferreira E."/>
            <person name="Grigg M."/>
            <person name="Lorenzi H."/>
            <person name="Galac M."/>
        </authorList>
    </citation>
    <scope>NUCLEOTIDE SEQUENCE [LARGE SCALE GENOMIC DNA]</scope>
    <source>
        <strain evidence="3 4">EAF2021</strain>
    </source>
</reference>
<evidence type="ECO:0000259" key="2">
    <source>
        <dbReference type="Pfam" id="PF03959"/>
    </source>
</evidence>
<proteinExistence type="predicted"/>
<feature type="domain" description="Serine hydrolase" evidence="2">
    <location>
        <begin position="2"/>
        <end position="184"/>
    </location>
</feature>
<keyword evidence="4" id="KW-1185">Reference proteome</keyword>
<dbReference type="InterPro" id="IPR050593">
    <property type="entry name" value="LovG"/>
</dbReference>